<evidence type="ECO:0000256" key="2">
    <source>
        <dbReference type="ARBA" id="ARBA00006824"/>
    </source>
</evidence>
<accession>A0A9N9JMY0</accession>
<gene>
    <name evidence="7" type="ORF">RFULGI_LOCUS16486</name>
</gene>
<dbReference type="PANTHER" id="PTHR11266:SF50">
    <property type="entry name" value="VACUOLAR MEMBRANE PROTEIN YOR292C"/>
    <property type="match status" value="1"/>
</dbReference>
<keyword evidence="5 6" id="KW-0472">Membrane</keyword>
<comment type="caution">
    <text evidence="7">The sequence shown here is derived from an EMBL/GenBank/DDBJ whole genome shotgun (WGS) entry which is preliminary data.</text>
</comment>
<dbReference type="PANTHER" id="PTHR11266">
    <property type="entry name" value="PEROXISOMAL MEMBRANE PROTEIN 2, PXMP2 MPV17"/>
    <property type="match status" value="1"/>
</dbReference>
<evidence type="ECO:0000256" key="1">
    <source>
        <dbReference type="ARBA" id="ARBA00004141"/>
    </source>
</evidence>
<dbReference type="OrthoDB" id="10267969at2759"/>
<feature type="transmembrane region" description="Helical" evidence="6">
    <location>
        <begin position="84"/>
        <end position="101"/>
    </location>
</feature>
<evidence type="ECO:0000313" key="7">
    <source>
        <dbReference type="EMBL" id="CAG8788279.1"/>
    </source>
</evidence>
<dbReference type="EMBL" id="CAJVPZ010058679">
    <property type="protein sequence ID" value="CAG8788279.1"/>
    <property type="molecule type" value="Genomic_DNA"/>
</dbReference>
<evidence type="ECO:0000256" key="5">
    <source>
        <dbReference type="ARBA" id="ARBA00023136"/>
    </source>
</evidence>
<proteinExistence type="inferred from homology"/>
<evidence type="ECO:0000256" key="3">
    <source>
        <dbReference type="ARBA" id="ARBA00022692"/>
    </source>
</evidence>
<feature type="non-terminal residue" evidence="7">
    <location>
        <position position="1"/>
    </location>
</feature>
<dbReference type="InterPro" id="IPR007248">
    <property type="entry name" value="Mpv17_PMP22"/>
</dbReference>
<dbReference type="Proteomes" id="UP000789396">
    <property type="component" value="Unassembled WGS sequence"/>
</dbReference>
<feature type="non-terminal residue" evidence="7">
    <location>
        <position position="115"/>
    </location>
</feature>
<comment type="similarity">
    <text evidence="2 6">Belongs to the peroxisomal membrane protein PXMP2/4 family.</text>
</comment>
<dbReference type="GO" id="GO:0005739">
    <property type="term" value="C:mitochondrion"/>
    <property type="evidence" value="ECO:0007669"/>
    <property type="project" value="TreeGrafter"/>
</dbReference>
<evidence type="ECO:0000256" key="6">
    <source>
        <dbReference type="RuleBase" id="RU363053"/>
    </source>
</evidence>
<feature type="transmembrane region" description="Helical" evidence="6">
    <location>
        <begin position="34"/>
        <end position="52"/>
    </location>
</feature>
<comment type="subcellular location">
    <subcellularLocation>
        <location evidence="1">Membrane</location>
        <topology evidence="1">Multi-pass membrane protein</topology>
    </subcellularLocation>
</comment>
<evidence type="ECO:0000313" key="8">
    <source>
        <dbReference type="Proteomes" id="UP000789396"/>
    </source>
</evidence>
<protein>
    <submittedName>
        <fullName evidence="7">3551_t:CDS:1</fullName>
    </submittedName>
</protein>
<dbReference type="GO" id="GO:0016020">
    <property type="term" value="C:membrane"/>
    <property type="evidence" value="ECO:0007669"/>
    <property type="project" value="UniProtKB-SubCell"/>
</dbReference>
<keyword evidence="3 6" id="KW-0812">Transmembrane</keyword>
<keyword evidence="4 6" id="KW-1133">Transmembrane helix</keyword>
<keyword evidence="8" id="KW-1185">Reference proteome</keyword>
<reference evidence="7" key="1">
    <citation type="submission" date="2021-06" db="EMBL/GenBank/DDBJ databases">
        <authorList>
            <person name="Kallberg Y."/>
            <person name="Tangrot J."/>
            <person name="Rosling A."/>
        </authorList>
    </citation>
    <scope>NUCLEOTIDE SEQUENCE</scope>
    <source>
        <strain evidence="7">IN212</strain>
    </source>
</reference>
<organism evidence="7 8">
    <name type="scientific">Racocetra fulgida</name>
    <dbReference type="NCBI Taxonomy" id="60492"/>
    <lineage>
        <taxon>Eukaryota</taxon>
        <taxon>Fungi</taxon>
        <taxon>Fungi incertae sedis</taxon>
        <taxon>Mucoromycota</taxon>
        <taxon>Glomeromycotina</taxon>
        <taxon>Glomeromycetes</taxon>
        <taxon>Diversisporales</taxon>
        <taxon>Gigasporaceae</taxon>
        <taxon>Racocetra</taxon>
    </lineage>
</organism>
<sequence>PISAESSVTAKSVQKVHETSVNNGGLNYIRTLRFSSYGFLIAPVVHTWFSFLDNRFPLPQVKISKNLMAAQMSTVIKRVTVDQIAFAPFGLFLFFSIIGVLEGHDINGIKQKLHE</sequence>
<dbReference type="AlphaFoldDB" id="A0A9N9JMY0"/>
<evidence type="ECO:0000256" key="4">
    <source>
        <dbReference type="ARBA" id="ARBA00022989"/>
    </source>
</evidence>
<name>A0A9N9JMY0_9GLOM</name>